<name>A0AAV8ED32_9POAL</name>
<dbReference type="Pfam" id="PF00651">
    <property type="entry name" value="BTB"/>
    <property type="match status" value="1"/>
</dbReference>
<keyword evidence="4" id="KW-1185">Reference proteome</keyword>
<protein>
    <submittedName>
        <fullName evidence="3">BTB/POZ and MATH domain-containing protein 2</fullName>
    </submittedName>
</protein>
<reference evidence="3" key="1">
    <citation type="submission" date="2022-08" db="EMBL/GenBank/DDBJ databases">
        <authorList>
            <person name="Marques A."/>
        </authorList>
    </citation>
    <scope>NUCLEOTIDE SEQUENCE</scope>
    <source>
        <strain evidence="3">RhyPub2mFocal</strain>
        <tissue evidence="3">Leaves</tissue>
    </source>
</reference>
<sequence length="216" mass="24597">MEVACGTYQFKAEYSKLKDVPKGDCIVSLIFKVNGHKCVILYFPHDNKHRKDPMQMTFVMLCKSEDVTGGLALASPLCLRHCMEQSEFEAYFIRDVCFTLVCSVTIISESYKEVPKRFVGGILPFGINDHLSQLLERKETADMSFEVDGEILTAHKISTCCSIAGVQSRAFWADSERKMEFITVKDVNPIIFKAMLHFIYTDSILSQWLHGLNIYL</sequence>
<comment type="pathway">
    <text evidence="1">Protein modification; protein ubiquitination.</text>
</comment>
<dbReference type="GO" id="GO:0016567">
    <property type="term" value="P:protein ubiquitination"/>
    <property type="evidence" value="ECO:0007669"/>
    <property type="project" value="InterPro"/>
</dbReference>
<evidence type="ECO:0000256" key="1">
    <source>
        <dbReference type="ARBA" id="ARBA00004906"/>
    </source>
</evidence>
<comment type="caution">
    <text evidence="3">The sequence shown here is derived from an EMBL/GenBank/DDBJ whole genome shotgun (WGS) entry which is preliminary data.</text>
</comment>
<dbReference type="AlphaFoldDB" id="A0AAV8ED32"/>
<evidence type="ECO:0000313" key="3">
    <source>
        <dbReference type="EMBL" id="KAJ4778249.1"/>
    </source>
</evidence>
<dbReference type="PANTHER" id="PTHR26379">
    <property type="entry name" value="BTB/POZ AND MATH DOMAIN-CONTAINING PROTEIN 1"/>
    <property type="match status" value="1"/>
</dbReference>
<dbReference type="PANTHER" id="PTHR26379:SF187">
    <property type="entry name" value="OS07G0655300 PROTEIN"/>
    <property type="match status" value="1"/>
</dbReference>
<dbReference type="InterPro" id="IPR000210">
    <property type="entry name" value="BTB/POZ_dom"/>
</dbReference>
<evidence type="ECO:0000313" key="4">
    <source>
        <dbReference type="Proteomes" id="UP001140206"/>
    </source>
</evidence>
<accession>A0AAV8ED32</accession>
<dbReference type="InterPro" id="IPR011333">
    <property type="entry name" value="SKP1/BTB/POZ_sf"/>
</dbReference>
<dbReference type="Gene3D" id="3.30.710.10">
    <property type="entry name" value="Potassium Channel Kv1.1, Chain A"/>
    <property type="match status" value="1"/>
</dbReference>
<feature type="domain" description="BTB" evidence="2">
    <location>
        <begin position="141"/>
        <end position="204"/>
    </location>
</feature>
<dbReference type="SUPFAM" id="SSF54695">
    <property type="entry name" value="POZ domain"/>
    <property type="match status" value="1"/>
</dbReference>
<evidence type="ECO:0000259" key="2">
    <source>
        <dbReference type="PROSITE" id="PS50097"/>
    </source>
</evidence>
<dbReference type="SUPFAM" id="SSF49599">
    <property type="entry name" value="TRAF domain-like"/>
    <property type="match status" value="1"/>
</dbReference>
<dbReference type="Proteomes" id="UP001140206">
    <property type="component" value="Chromosome 3"/>
</dbReference>
<gene>
    <name evidence="3" type="ORF">LUZ62_062506</name>
</gene>
<dbReference type="EMBL" id="JAMFTS010000003">
    <property type="protein sequence ID" value="KAJ4778249.1"/>
    <property type="molecule type" value="Genomic_DNA"/>
</dbReference>
<dbReference type="PROSITE" id="PS50097">
    <property type="entry name" value="BTB"/>
    <property type="match status" value="1"/>
</dbReference>
<dbReference type="InterPro" id="IPR045005">
    <property type="entry name" value="BPM1-6"/>
</dbReference>
<proteinExistence type="predicted"/>
<organism evidence="3 4">
    <name type="scientific">Rhynchospora pubera</name>
    <dbReference type="NCBI Taxonomy" id="906938"/>
    <lineage>
        <taxon>Eukaryota</taxon>
        <taxon>Viridiplantae</taxon>
        <taxon>Streptophyta</taxon>
        <taxon>Embryophyta</taxon>
        <taxon>Tracheophyta</taxon>
        <taxon>Spermatophyta</taxon>
        <taxon>Magnoliopsida</taxon>
        <taxon>Liliopsida</taxon>
        <taxon>Poales</taxon>
        <taxon>Cyperaceae</taxon>
        <taxon>Cyperoideae</taxon>
        <taxon>Rhynchosporeae</taxon>
        <taxon>Rhynchospora</taxon>
    </lineage>
</organism>